<dbReference type="PRINTS" id="PR01046">
    <property type="entry name" value="TRNASYNTHPRO"/>
</dbReference>
<dbReference type="PANTHER" id="PTHR42753">
    <property type="entry name" value="MITOCHONDRIAL RIBOSOME PROTEIN L39/PROLYL-TRNA LIGASE FAMILY MEMBER"/>
    <property type="match status" value="1"/>
</dbReference>
<dbReference type="GO" id="GO:0140096">
    <property type="term" value="F:catalytic activity, acting on a protein"/>
    <property type="evidence" value="ECO:0007669"/>
    <property type="project" value="UniProtKB-ARBA"/>
</dbReference>
<keyword evidence="15" id="KW-1185">Reference proteome</keyword>
<dbReference type="InterPro" id="IPR045864">
    <property type="entry name" value="aa-tRNA-synth_II/BPL/LPL"/>
</dbReference>
<evidence type="ECO:0000256" key="9">
    <source>
        <dbReference type="ARBA" id="ARBA00047671"/>
    </source>
</evidence>
<dbReference type="PROSITE" id="PS50862">
    <property type="entry name" value="AA_TRNA_LIGASE_II"/>
    <property type="match status" value="1"/>
</dbReference>
<dbReference type="GO" id="GO:0004827">
    <property type="term" value="F:proline-tRNA ligase activity"/>
    <property type="evidence" value="ECO:0007669"/>
    <property type="project" value="UniProtKB-UniRule"/>
</dbReference>
<evidence type="ECO:0000256" key="2">
    <source>
        <dbReference type="ARBA" id="ARBA00011738"/>
    </source>
</evidence>
<organism evidence="14 15">
    <name type="scientific">Aminicella lysinilytica</name>
    <dbReference type="NCBI Taxonomy" id="433323"/>
    <lineage>
        <taxon>Bacteria</taxon>
        <taxon>Bacillati</taxon>
        <taxon>Bacillota</taxon>
        <taxon>Clostridia</taxon>
        <taxon>Peptostreptococcales</taxon>
        <taxon>Anaerovoracaceae</taxon>
        <taxon>Aminicella</taxon>
    </lineage>
</organism>
<evidence type="ECO:0000256" key="4">
    <source>
        <dbReference type="ARBA" id="ARBA00022598"/>
    </source>
</evidence>
<dbReference type="Pfam" id="PF00587">
    <property type="entry name" value="tRNA-synt_2b"/>
    <property type="match status" value="1"/>
</dbReference>
<dbReference type="EC" id="6.1.1.15" evidence="12"/>
<dbReference type="InterPro" id="IPR002316">
    <property type="entry name" value="Pro-tRNA-ligase_IIa"/>
</dbReference>
<dbReference type="GO" id="GO:0005524">
    <property type="term" value="F:ATP binding"/>
    <property type="evidence" value="ECO:0007669"/>
    <property type="project" value="UniProtKB-UniRule"/>
</dbReference>
<dbReference type="CDD" id="cd04334">
    <property type="entry name" value="ProRS-INS"/>
    <property type="match status" value="1"/>
</dbReference>
<dbReference type="InterPro" id="IPR023717">
    <property type="entry name" value="Pro-tRNA-Synthase_IIa_type1"/>
</dbReference>
<reference evidence="14 15" key="1">
    <citation type="submission" date="2019-03" db="EMBL/GenBank/DDBJ databases">
        <title>Genomic Encyclopedia of Type Strains, Phase IV (KMG-IV): sequencing the most valuable type-strain genomes for metagenomic binning, comparative biology and taxonomic classification.</title>
        <authorList>
            <person name="Goeker M."/>
        </authorList>
    </citation>
    <scope>NUCLEOTIDE SEQUENCE [LARGE SCALE GENOMIC DNA]</scope>
    <source>
        <strain evidence="14 15">DSM 28287</strain>
    </source>
</reference>
<name>A0A4R6Q6T9_9FIRM</name>
<dbReference type="GO" id="GO:0016740">
    <property type="term" value="F:transferase activity"/>
    <property type="evidence" value="ECO:0007669"/>
    <property type="project" value="UniProtKB-ARBA"/>
</dbReference>
<dbReference type="Pfam" id="PF04073">
    <property type="entry name" value="tRNA_edit"/>
    <property type="match status" value="1"/>
</dbReference>
<dbReference type="NCBIfam" id="NF006625">
    <property type="entry name" value="PRK09194.1"/>
    <property type="match status" value="1"/>
</dbReference>
<comment type="caution">
    <text evidence="14">The sequence shown here is derived from an EMBL/GenBank/DDBJ whole genome shotgun (WGS) entry which is preliminary data.</text>
</comment>
<dbReference type="SUPFAM" id="SSF55681">
    <property type="entry name" value="Class II aaRS and biotin synthetases"/>
    <property type="match status" value="1"/>
</dbReference>
<comment type="function">
    <text evidence="10 12">Catalyzes the attachment of proline to tRNA(Pro) in a two-step reaction: proline is first activated by ATP to form Pro-AMP and then transferred to the acceptor end of tRNA(Pro). As ProRS can inadvertently accommodate and process non-cognate amino acids such as alanine and cysteine, to avoid such errors it has two additional distinct editing activities against alanine. One activity is designated as 'pretransfer' editing and involves the tRNA(Pro)-independent hydrolysis of activated Ala-AMP. The other activity is designated 'posttransfer' editing and involves deacylation of mischarged Ala-tRNA(Pro). The misacylated Cys-tRNA(Pro) is not edited by ProRS.</text>
</comment>
<dbReference type="Gene3D" id="3.30.930.10">
    <property type="entry name" value="Bira Bifunctional Protein, Domain 2"/>
    <property type="match status" value="2"/>
</dbReference>
<dbReference type="InterPro" id="IPR004154">
    <property type="entry name" value="Anticodon-bd"/>
</dbReference>
<dbReference type="InterPro" id="IPR004500">
    <property type="entry name" value="Pro-tRNA-synth_IIa_bac-type"/>
</dbReference>
<evidence type="ECO:0000256" key="10">
    <source>
        <dbReference type="ARBA" id="ARBA00053664"/>
    </source>
</evidence>
<dbReference type="PIRSF" id="PIRSF001535">
    <property type="entry name" value="ProRS_1"/>
    <property type="match status" value="1"/>
</dbReference>
<dbReference type="GO" id="GO:0005829">
    <property type="term" value="C:cytosol"/>
    <property type="evidence" value="ECO:0007669"/>
    <property type="project" value="TreeGrafter"/>
</dbReference>
<dbReference type="Gene3D" id="3.40.50.800">
    <property type="entry name" value="Anticodon-binding domain"/>
    <property type="match status" value="1"/>
</dbReference>
<dbReference type="PANTHER" id="PTHR42753:SF2">
    <property type="entry name" value="PROLINE--TRNA LIGASE"/>
    <property type="match status" value="1"/>
</dbReference>
<dbReference type="InterPro" id="IPR036754">
    <property type="entry name" value="YbaK/aa-tRNA-synt-asso_dom_sf"/>
</dbReference>
<evidence type="ECO:0000259" key="13">
    <source>
        <dbReference type="PROSITE" id="PS50862"/>
    </source>
</evidence>
<keyword evidence="4 12" id="KW-0436">Ligase</keyword>
<dbReference type="InterPro" id="IPR036621">
    <property type="entry name" value="Anticodon-bd_dom_sf"/>
</dbReference>
<dbReference type="InterPro" id="IPR007214">
    <property type="entry name" value="YbaK/aa-tRNA-synth-assoc-dom"/>
</dbReference>
<comment type="similarity">
    <text evidence="11 12">Belongs to the class-II aminoacyl-tRNA synthetase family. ProS type 1 subfamily.</text>
</comment>
<evidence type="ECO:0000256" key="3">
    <source>
        <dbReference type="ARBA" id="ARBA00022490"/>
    </source>
</evidence>
<dbReference type="Proteomes" id="UP000295500">
    <property type="component" value="Unassembled WGS sequence"/>
</dbReference>
<evidence type="ECO:0000256" key="5">
    <source>
        <dbReference type="ARBA" id="ARBA00022741"/>
    </source>
</evidence>
<dbReference type="CDD" id="cd00779">
    <property type="entry name" value="ProRS_core_prok"/>
    <property type="match status" value="1"/>
</dbReference>
<comment type="subcellular location">
    <subcellularLocation>
        <location evidence="1 12">Cytoplasm</location>
    </subcellularLocation>
</comment>
<evidence type="ECO:0000313" key="14">
    <source>
        <dbReference type="EMBL" id="TDP57740.1"/>
    </source>
</evidence>
<dbReference type="AlphaFoldDB" id="A0A4R6Q6T9"/>
<keyword evidence="8 12" id="KW-0030">Aminoacyl-tRNA synthetase</keyword>
<dbReference type="OrthoDB" id="9809052at2"/>
<comment type="domain">
    <text evidence="12">Consists of three domains: the N-terminal catalytic domain, the editing domain and the C-terminal anticodon-binding domain.</text>
</comment>
<dbReference type="InterPro" id="IPR033730">
    <property type="entry name" value="ProRS_core_prok"/>
</dbReference>
<dbReference type="GO" id="GO:0002161">
    <property type="term" value="F:aminoacyl-tRNA deacylase activity"/>
    <property type="evidence" value="ECO:0007669"/>
    <property type="project" value="InterPro"/>
</dbReference>
<accession>A0A4R6Q6T9</accession>
<dbReference type="CDD" id="cd00861">
    <property type="entry name" value="ProRS_anticodon_short"/>
    <property type="match status" value="1"/>
</dbReference>
<keyword evidence="6 12" id="KW-0067">ATP-binding</keyword>
<evidence type="ECO:0000256" key="1">
    <source>
        <dbReference type="ARBA" id="ARBA00004496"/>
    </source>
</evidence>
<proteinExistence type="inferred from homology"/>
<dbReference type="GO" id="GO:0006433">
    <property type="term" value="P:prolyl-tRNA aminoacylation"/>
    <property type="evidence" value="ECO:0007669"/>
    <property type="project" value="UniProtKB-UniRule"/>
</dbReference>
<dbReference type="InterPro" id="IPR050062">
    <property type="entry name" value="Pro-tRNA_synthetase"/>
</dbReference>
<evidence type="ECO:0000256" key="6">
    <source>
        <dbReference type="ARBA" id="ARBA00022840"/>
    </source>
</evidence>
<dbReference type="SUPFAM" id="SSF52954">
    <property type="entry name" value="Class II aaRS ABD-related"/>
    <property type="match status" value="1"/>
</dbReference>
<dbReference type="EMBL" id="SNXO01000010">
    <property type="protein sequence ID" value="TDP57740.1"/>
    <property type="molecule type" value="Genomic_DNA"/>
</dbReference>
<evidence type="ECO:0000256" key="12">
    <source>
        <dbReference type="HAMAP-Rule" id="MF_01569"/>
    </source>
</evidence>
<keyword evidence="3 12" id="KW-0963">Cytoplasm</keyword>
<gene>
    <name evidence="12" type="primary">proS</name>
    <name evidence="14" type="ORF">EV211_11039</name>
</gene>
<dbReference type="FunFam" id="3.30.930.10:FF:000042">
    <property type="entry name" value="probable proline--tRNA ligase, mitochondrial"/>
    <property type="match status" value="1"/>
</dbReference>
<dbReference type="InterPro" id="IPR002314">
    <property type="entry name" value="aa-tRNA-synt_IIb"/>
</dbReference>
<evidence type="ECO:0000256" key="7">
    <source>
        <dbReference type="ARBA" id="ARBA00022917"/>
    </source>
</evidence>
<dbReference type="RefSeq" id="WP_133528139.1">
    <property type="nucleotide sequence ID" value="NZ_SNXO01000010.1"/>
</dbReference>
<evidence type="ECO:0000313" key="15">
    <source>
        <dbReference type="Proteomes" id="UP000295500"/>
    </source>
</evidence>
<dbReference type="InterPro" id="IPR044140">
    <property type="entry name" value="ProRS_anticodon_short"/>
</dbReference>
<evidence type="ECO:0000256" key="8">
    <source>
        <dbReference type="ARBA" id="ARBA00023146"/>
    </source>
</evidence>
<dbReference type="NCBIfam" id="TIGR00409">
    <property type="entry name" value="proS_fam_II"/>
    <property type="match status" value="1"/>
</dbReference>
<dbReference type="FunFam" id="3.30.930.10:FF:000065">
    <property type="entry name" value="Proline--tRNA ligase"/>
    <property type="match status" value="1"/>
</dbReference>
<dbReference type="HAMAP" id="MF_01569">
    <property type="entry name" value="Pro_tRNA_synth_type1"/>
    <property type="match status" value="1"/>
</dbReference>
<dbReference type="FunFam" id="3.40.50.800:FF:000011">
    <property type="entry name" value="Proline--tRNA ligase"/>
    <property type="match status" value="1"/>
</dbReference>
<comment type="subunit">
    <text evidence="2 12">Homodimer.</text>
</comment>
<sequence length="578" mass="64592">MKLSKMHLKTLREVPAEAEIPSHILLLRTGMIRKLVSGVYGFMPMGWRSVRKIEEIIRQEMDAAGGEEIHMSAIQPAELWQESGRWEAYGPELWRIKDRNGRDFCLGPTHEEVFTDLIRNDVSSYRQLPVLLYQIQTKYRDEARPRFGLMRSREFIMKDLYSFDADEAGLDISYKAMYDAYDKIFTRCGLTFRPVEADTGAIGGSNSHEFTALSEVGESEIAYCEKCSMAATVERAECVDAKAQDDVDMLPLEEVNTPGTKTIEEVADFLHMDAKETMKALLFVTYDAEGKEDGYVAAFVRGDRDANMIKLVNALGIAEHQIEFADEEKMSAATGCVGGFTGPVGLHDCKIVVDSELPGLKNLCAGACKENYHLKNVNYGRDYKGDIVADIKLLKAGDPCPVCGAPIKHARGIEVGQVFKLGTKYSESMHATYLDENQKEHPLLMGCYGIGVTRTLAAVVEQNHDDNGIIWPMAIAPYHVIVTLVKDNDPVQKEMAEKIYDELEKAGVEVLLDDRKERPGVKFKDADLLGIPVRITVGKLASEGKVEYKLRRDADKEEITAEEAVSRAVEIVNKERRG</sequence>
<protein>
    <recommendedName>
        <fullName evidence="12">Proline--tRNA ligase</fullName>
        <ecNumber evidence="12">6.1.1.15</ecNumber>
    </recommendedName>
    <alternativeName>
        <fullName evidence="12">Prolyl-tRNA synthetase</fullName>
        <shortName evidence="12">ProRS</shortName>
    </alternativeName>
</protein>
<keyword evidence="5 12" id="KW-0547">Nucleotide-binding</keyword>
<comment type="catalytic activity">
    <reaction evidence="9 12">
        <text>tRNA(Pro) + L-proline + ATP = L-prolyl-tRNA(Pro) + AMP + diphosphate</text>
        <dbReference type="Rhea" id="RHEA:14305"/>
        <dbReference type="Rhea" id="RHEA-COMP:9700"/>
        <dbReference type="Rhea" id="RHEA-COMP:9702"/>
        <dbReference type="ChEBI" id="CHEBI:30616"/>
        <dbReference type="ChEBI" id="CHEBI:33019"/>
        <dbReference type="ChEBI" id="CHEBI:60039"/>
        <dbReference type="ChEBI" id="CHEBI:78442"/>
        <dbReference type="ChEBI" id="CHEBI:78532"/>
        <dbReference type="ChEBI" id="CHEBI:456215"/>
        <dbReference type="EC" id="6.1.1.15"/>
    </reaction>
</comment>
<dbReference type="InterPro" id="IPR006195">
    <property type="entry name" value="aa-tRNA-synth_II"/>
</dbReference>
<evidence type="ECO:0000256" key="11">
    <source>
        <dbReference type="ARBA" id="ARBA00060755"/>
    </source>
</evidence>
<keyword evidence="7 12" id="KW-0648">Protein biosynthesis</keyword>
<dbReference type="Pfam" id="PF03129">
    <property type="entry name" value="HGTP_anticodon"/>
    <property type="match status" value="1"/>
</dbReference>
<dbReference type="SUPFAM" id="SSF55826">
    <property type="entry name" value="YbaK/ProRS associated domain"/>
    <property type="match status" value="1"/>
</dbReference>
<feature type="domain" description="Aminoacyl-transfer RNA synthetases class-II family profile" evidence="13">
    <location>
        <begin position="33"/>
        <end position="472"/>
    </location>
</feature>